<evidence type="ECO:0000313" key="9">
    <source>
        <dbReference type="EMBL" id="HIR62669.1"/>
    </source>
</evidence>
<comment type="caution">
    <text evidence="9">The sequence shown here is derived from an EMBL/GenBank/DDBJ whole genome shotgun (WGS) entry which is preliminary data.</text>
</comment>
<feature type="transmembrane region" description="Helical" evidence="7">
    <location>
        <begin position="530"/>
        <end position="551"/>
    </location>
</feature>
<feature type="domain" description="RCK C-terminal" evidence="8">
    <location>
        <begin position="302"/>
        <end position="388"/>
    </location>
</feature>
<dbReference type="Proteomes" id="UP000886744">
    <property type="component" value="Unassembled WGS sequence"/>
</dbReference>
<organism evidence="9 10">
    <name type="scientific">Candidatus Coprenecus avistercoris</name>
    <dbReference type="NCBI Taxonomy" id="2840730"/>
    <lineage>
        <taxon>Bacteria</taxon>
        <taxon>Pseudomonadati</taxon>
        <taxon>Bacteroidota</taxon>
        <taxon>Bacteroidia</taxon>
        <taxon>Bacteroidales</taxon>
        <taxon>Rikenellaceae</taxon>
        <taxon>Rikenellaceae incertae sedis</taxon>
        <taxon>Candidatus Coprenecus</taxon>
    </lineage>
</organism>
<dbReference type="Gene3D" id="3.30.70.1450">
    <property type="entry name" value="Regulator of K+ conductance, C-terminal domain"/>
    <property type="match status" value="2"/>
</dbReference>
<dbReference type="PROSITE" id="PS51202">
    <property type="entry name" value="RCK_C"/>
    <property type="match status" value="2"/>
</dbReference>
<feature type="transmembrane region" description="Helical" evidence="7">
    <location>
        <begin position="107"/>
        <end position="126"/>
    </location>
</feature>
<dbReference type="Pfam" id="PF03600">
    <property type="entry name" value="CitMHS"/>
    <property type="match status" value="1"/>
</dbReference>
<dbReference type="PANTHER" id="PTHR43652">
    <property type="entry name" value="BASIC AMINO ACID ANTIPORTER YFCC-RELATED"/>
    <property type="match status" value="1"/>
</dbReference>
<feature type="transmembrane region" description="Helical" evidence="7">
    <location>
        <begin position="147"/>
        <end position="173"/>
    </location>
</feature>
<comment type="subcellular location">
    <subcellularLocation>
        <location evidence="1">Membrane</location>
        <topology evidence="1">Multi-pass membrane protein</topology>
    </subcellularLocation>
</comment>
<dbReference type="SUPFAM" id="SSF116726">
    <property type="entry name" value="TrkA C-terminal domain-like"/>
    <property type="match status" value="2"/>
</dbReference>
<evidence type="ECO:0000259" key="8">
    <source>
        <dbReference type="PROSITE" id="PS51202"/>
    </source>
</evidence>
<feature type="transmembrane region" description="Helical" evidence="7">
    <location>
        <begin position="451"/>
        <end position="469"/>
    </location>
</feature>
<reference evidence="9" key="1">
    <citation type="submission" date="2020-10" db="EMBL/GenBank/DDBJ databases">
        <authorList>
            <person name="Gilroy R."/>
        </authorList>
    </citation>
    <scope>NUCLEOTIDE SEQUENCE</scope>
    <source>
        <strain evidence="9">ChiHjej13B12-12457</strain>
    </source>
</reference>
<evidence type="ECO:0000256" key="2">
    <source>
        <dbReference type="ARBA" id="ARBA00022448"/>
    </source>
</evidence>
<dbReference type="Pfam" id="PF02080">
    <property type="entry name" value="TrkA_C"/>
    <property type="match status" value="2"/>
</dbReference>
<keyword evidence="3 7" id="KW-0812">Transmembrane</keyword>
<proteinExistence type="predicted"/>
<accession>A0A9D1E0S6</accession>
<dbReference type="InterPro" id="IPR006037">
    <property type="entry name" value="RCK_C"/>
</dbReference>
<dbReference type="GO" id="GO:0006813">
    <property type="term" value="P:potassium ion transport"/>
    <property type="evidence" value="ECO:0007669"/>
    <property type="project" value="InterPro"/>
</dbReference>
<gene>
    <name evidence="9" type="ORF">IAC94_03990</name>
</gene>
<evidence type="ECO:0000256" key="4">
    <source>
        <dbReference type="ARBA" id="ARBA00022737"/>
    </source>
</evidence>
<dbReference type="GO" id="GO:0008324">
    <property type="term" value="F:monoatomic cation transmembrane transporter activity"/>
    <property type="evidence" value="ECO:0007669"/>
    <property type="project" value="InterPro"/>
</dbReference>
<evidence type="ECO:0000256" key="1">
    <source>
        <dbReference type="ARBA" id="ARBA00004141"/>
    </source>
</evidence>
<keyword evidence="2" id="KW-0813">Transport</keyword>
<feature type="transmembrane region" description="Helical" evidence="7">
    <location>
        <begin position="36"/>
        <end position="53"/>
    </location>
</feature>
<feature type="transmembrane region" description="Helical" evidence="7">
    <location>
        <begin position="571"/>
        <end position="593"/>
    </location>
</feature>
<dbReference type="InterPro" id="IPR036721">
    <property type="entry name" value="RCK_C_sf"/>
</dbReference>
<dbReference type="AlphaFoldDB" id="A0A9D1E0S6"/>
<feature type="transmembrane region" description="Helical" evidence="7">
    <location>
        <begin position="489"/>
        <end position="518"/>
    </location>
</feature>
<evidence type="ECO:0000256" key="3">
    <source>
        <dbReference type="ARBA" id="ARBA00022692"/>
    </source>
</evidence>
<dbReference type="PANTHER" id="PTHR43652:SF2">
    <property type="entry name" value="BASIC AMINO ACID ANTIPORTER YFCC-RELATED"/>
    <property type="match status" value="1"/>
</dbReference>
<evidence type="ECO:0000256" key="5">
    <source>
        <dbReference type="ARBA" id="ARBA00022989"/>
    </source>
</evidence>
<evidence type="ECO:0000256" key="6">
    <source>
        <dbReference type="ARBA" id="ARBA00023136"/>
    </source>
</evidence>
<feature type="domain" description="RCK C-terminal" evidence="8">
    <location>
        <begin position="212"/>
        <end position="297"/>
    </location>
</feature>
<dbReference type="InterPro" id="IPR051679">
    <property type="entry name" value="DASS-Related_Transporters"/>
</dbReference>
<evidence type="ECO:0000256" key="7">
    <source>
        <dbReference type="SAM" id="Phobius"/>
    </source>
</evidence>
<keyword evidence="5 7" id="KW-1133">Transmembrane helix</keyword>
<name>A0A9D1E0S6_9BACT</name>
<reference evidence="9" key="2">
    <citation type="journal article" date="2021" name="PeerJ">
        <title>Extensive microbial diversity within the chicken gut microbiome revealed by metagenomics and culture.</title>
        <authorList>
            <person name="Gilroy R."/>
            <person name="Ravi A."/>
            <person name="Getino M."/>
            <person name="Pursley I."/>
            <person name="Horton D.L."/>
            <person name="Alikhan N.F."/>
            <person name="Baker D."/>
            <person name="Gharbi K."/>
            <person name="Hall N."/>
            <person name="Watson M."/>
            <person name="Adriaenssens E.M."/>
            <person name="Foster-Nyarko E."/>
            <person name="Jarju S."/>
            <person name="Secka A."/>
            <person name="Antonio M."/>
            <person name="Oren A."/>
            <person name="Chaudhuri R.R."/>
            <person name="La Ragione R."/>
            <person name="Hildebrand F."/>
            <person name="Pallen M.J."/>
        </authorList>
    </citation>
    <scope>NUCLEOTIDE SEQUENCE</scope>
    <source>
        <strain evidence="9">ChiHjej13B12-12457</strain>
    </source>
</reference>
<sequence>MESFIFLGMNLNMWIVLLTILVVFGLMLFTKLPGDYVFMGSLVVFAVTGVLPVKDALSSFGSESVVMTGTLFVIIAGLVYSGVLQWIVKYCLGTPKTYSKALLRLMLPVSMMSSMLSNTTVVALFLKAVQMWAKRLNIAPSKLLIPLSYASGLGGILTLIGSPTNLVIAGFYADDTGQSLGLFTPTVVGLLCLAVGILSMLALSRLLPVRKSQEDALENVSDYTVELMVPTECPHVGKTVEEAGLYNVEGGHIIEIIRFDHEIISPVSKDEFIFGGDRLIFSGDVARILELKKTHQLVNATHHVFSLKEVEGNRRLQMANVKFTSSLVGKRMRDTDFEESNDVVVVAVAREGERIQDSPREVVLEKGDTLLLECSPSFLKRQEGYASDLQLFDSEKVPNIGSKTVLSALIMLAMILLSSFNVLPLMSSCFLAAFAMIITHCCSIKQARDSIDWSILMIFAGSVCMGMAIERVGLAKLLADNLLALAGNSPFWVLTCICVCGVVLSEFVSNTAAAAILYPVAYETALVMNVNPLTFCIGLLISVSLCFASPIGSPTHMLVYGPGGYRFSDFMRIGIFMNIIMLIATLVFTPLVFPF</sequence>
<feature type="transmembrane region" description="Helical" evidence="7">
    <location>
        <begin position="179"/>
        <end position="203"/>
    </location>
</feature>
<feature type="transmembrane region" description="Helical" evidence="7">
    <location>
        <begin position="12"/>
        <end position="30"/>
    </location>
</feature>
<dbReference type="InterPro" id="IPR004680">
    <property type="entry name" value="Cit_transptr-like_dom"/>
</dbReference>
<keyword evidence="4" id="KW-0677">Repeat</keyword>
<dbReference type="GO" id="GO:0005886">
    <property type="term" value="C:plasma membrane"/>
    <property type="evidence" value="ECO:0007669"/>
    <property type="project" value="TreeGrafter"/>
</dbReference>
<evidence type="ECO:0000313" key="10">
    <source>
        <dbReference type="Proteomes" id="UP000886744"/>
    </source>
</evidence>
<keyword evidence="6 7" id="KW-0472">Membrane</keyword>
<dbReference type="EMBL" id="DVHI01000052">
    <property type="protein sequence ID" value="HIR62669.1"/>
    <property type="molecule type" value="Genomic_DNA"/>
</dbReference>
<protein>
    <submittedName>
        <fullName evidence="9">SLC13 family permease</fullName>
    </submittedName>
</protein>
<feature type="transmembrane region" description="Helical" evidence="7">
    <location>
        <begin position="65"/>
        <end position="87"/>
    </location>
</feature>